<evidence type="ECO:0000256" key="3">
    <source>
        <dbReference type="ARBA" id="ARBA00022475"/>
    </source>
</evidence>
<dbReference type="EMBL" id="JAFBCV010000014">
    <property type="protein sequence ID" value="MBM7840505.1"/>
    <property type="molecule type" value="Genomic_DNA"/>
</dbReference>
<organism evidence="8 9">
    <name type="scientific">Shouchella xiaoxiensis</name>
    <dbReference type="NCBI Taxonomy" id="766895"/>
    <lineage>
        <taxon>Bacteria</taxon>
        <taxon>Bacillati</taxon>
        <taxon>Bacillota</taxon>
        <taxon>Bacilli</taxon>
        <taxon>Bacillales</taxon>
        <taxon>Bacillaceae</taxon>
        <taxon>Shouchella</taxon>
    </lineage>
</organism>
<accession>A0ABS2SY99</accession>
<comment type="subcellular location">
    <subcellularLocation>
        <location evidence="1">Cell membrane</location>
        <topology evidence="1">Multi-pass membrane protein</topology>
    </subcellularLocation>
</comment>
<feature type="transmembrane region" description="Helical" evidence="7">
    <location>
        <begin position="43"/>
        <end position="64"/>
    </location>
</feature>
<evidence type="ECO:0000256" key="4">
    <source>
        <dbReference type="ARBA" id="ARBA00022692"/>
    </source>
</evidence>
<evidence type="ECO:0000256" key="1">
    <source>
        <dbReference type="ARBA" id="ARBA00004651"/>
    </source>
</evidence>
<dbReference type="InterPro" id="IPR032808">
    <property type="entry name" value="DoxX"/>
</dbReference>
<evidence type="ECO:0000256" key="2">
    <source>
        <dbReference type="ARBA" id="ARBA00006679"/>
    </source>
</evidence>
<proteinExistence type="inferred from homology"/>
<gene>
    <name evidence="8" type="ORF">JOC54_003797</name>
</gene>
<dbReference type="Pfam" id="PF07681">
    <property type="entry name" value="DoxX"/>
    <property type="match status" value="1"/>
</dbReference>
<feature type="transmembrane region" description="Helical" evidence="7">
    <location>
        <begin position="101"/>
        <end position="120"/>
    </location>
</feature>
<dbReference type="Proteomes" id="UP001179280">
    <property type="component" value="Unassembled WGS sequence"/>
</dbReference>
<feature type="transmembrane region" description="Helical" evidence="7">
    <location>
        <begin position="71"/>
        <end position="89"/>
    </location>
</feature>
<dbReference type="RefSeq" id="WP_204468136.1">
    <property type="nucleotide sequence ID" value="NZ_JAFBCV010000014.1"/>
</dbReference>
<name>A0ABS2SY99_9BACI</name>
<keyword evidence="6 7" id="KW-0472">Membrane</keyword>
<dbReference type="InterPro" id="IPR051907">
    <property type="entry name" value="DoxX-like_oxidoreductase"/>
</dbReference>
<dbReference type="PANTHER" id="PTHR33452">
    <property type="entry name" value="OXIDOREDUCTASE CATD-RELATED"/>
    <property type="match status" value="1"/>
</dbReference>
<comment type="caution">
    <text evidence="8">The sequence shown here is derived from an EMBL/GenBank/DDBJ whole genome shotgun (WGS) entry which is preliminary data.</text>
</comment>
<sequence>MKTEFGILLLRVIAGITFIIHGLDKFNGGIEATGEFFSSVGIPAPLVMASVVAIIEIIGGLALVLGLGTRICGAVFAIVMGVALFTVKLDAGFLGGFELDLVLLAVSILFILNGSNLLALDQLFGRKKKRFGFK</sequence>
<keyword evidence="3" id="KW-1003">Cell membrane</keyword>
<evidence type="ECO:0000313" key="9">
    <source>
        <dbReference type="Proteomes" id="UP001179280"/>
    </source>
</evidence>
<evidence type="ECO:0000313" key="8">
    <source>
        <dbReference type="EMBL" id="MBM7840505.1"/>
    </source>
</evidence>
<comment type="similarity">
    <text evidence="2">Belongs to the DoxX family.</text>
</comment>
<feature type="transmembrane region" description="Helical" evidence="7">
    <location>
        <begin position="5"/>
        <end position="23"/>
    </location>
</feature>
<dbReference type="PANTHER" id="PTHR33452:SF1">
    <property type="entry name" value="INNER MEMBRANE PROTEIN YPHA-RELATED"/>
    <property type="match status" value="1"/>
</dbReference>
<evidence type="ECO:0000256" key="6">
    <source>
        <dbReference type="ARBA" id="ARBA00023136"/>
    </source>
</evidence>
<reference evidence="8" key="1">
    <citation type="submission" date="2021-01" db="EMBL/GenBank/DDBJ databases">
        <title>Genomic Encyclopedia of Type Strains, Phase IV (KMG-IV): sequencing the most valuable type-strain genomes for metagenomic binning, comparative biology and taxonomic classification.</title>
        <authorList>
            <person name="Goeker M."/>
        </authorList>
    </citation>
    <scope>NUCLEOTIDE SEQUENCE</scope>
    <source>
        <strain evidence="8">DSM 21943</strain>
    </source>
</reference>
<keyword evidence="4 7" id="KW-0812">Transmembrane</keyword>
<keyword evidence="9" id="KW-1185">Reference proteome</keyword>
<evidence type="ECO:0000256" key="5">
    <source>
        <dbReference type="ARBA" id="ARBA00022989"/>
    </source>
</evidence>
<evidence type="ECO:0000256" key="7">
    <source>
        <dbReference type="SAM" id="Phobius"/>
    </source>
</evidence>
<keyword evidence="5 7" id="KW-1133">Transmembrane helix</keyword>
<protein>
    <submittedName>
        <fullName evidence="8">Membrane protein YphA (DoxX/SURF4 family)</fullName>
    </submittedName>
</protein>